<keyword evidence="2" id="KW-0540">Nuclease</keyword>
<sequence length="348" mass="39311">MYIYMSTPQAKTKYYEQRFVNDFYKELERNKVSLPVTIVLKDNLGIKQVIQNVSGVRVLRDKANAKSPSKIKSEELGRHVTSKADIALFTEEKNGTKVDVAWISHKSNKDIHGKKITHAQYLDASSDVMFKTKIGQTKEIKDFKNKMISLSVPLTATKYCWPKYKSGTSLRIWDDVKSTILMNMAIFGVEFGKAYSRNNANILMVGDPLIEVKDDKTIILTTKENGFSLANGFAEYIPSKDKPIFFTKPTSGKKTVVDGKTIEGVSVWIIYRSYAGSKNRKIDDVLKNKIELISSSCSVKKKDNFVSIMQSKKITSPPKSKKITSPPKSKKITSPSKSKKITNFFMKK</sequence>
<evidence type="ECO:0000256" key="1">
    <source>
        <dbReference type="SAM" id="MobiDB-lite"/>
    </source>
</evidence>
<proteinExistence type="predicted"/>
<feature type="compositionally biased region" description="Low complexity" evidence="1">
    <location>
        <begin position="311"/>
        <end position="336"/>
    </location>
</feature>
<dbReference type="REBASE" id="60608">
    <property type="entry name" value="N.CviNYs1ORF711P"/>
</dbReference>
<dbReference type="GO" id="GO:0004519">
    <property type="term" value="F:endonuclease activity"/>
    <property type="evidence" value="ECO:0007669"/>
    <property type="project" value="UniProtKB-KW"/>
</dbReference>
<reference evidence="2" key="1">
    <citation type="submission" date="2012-10" db="EMBL/GenBank/DDBJ databases">
        <title>Towards defining the chloroviruses: a genomic journey through a genus of large DNA viruses.</title>
        <authorList>
            <person name="Jeanniard A."/>
            <person name="Dunigan D.D."/>
            <person name="Gurnon J.R."/>
            <person name="Agarkova I."/>
            <person name="Kang M."/>
            <person name="Vitek J."/>
            <person name="Duncan G."/>
            <person name="McClung O.W."/>
            <person name="Larsen M."/>
            <person name="Claverie J.-M."/>
            <person name="Van Etten J.L."/>
            <person name="Blanc G."/>
        </authorList>
    </citation>
    <scope>NUCLEOTIDE SEQUENCE</scope>
</reference>
<dbReference type="GeneID" id="40525724"/>
<dbReference type="EMBL" id="JX997183">
    <property type="protein sequence ID" value="AGE58853.1"/>
    <property type="molecule type" value="Genomic_DNA"/>
</dbReference>
<feature type="region of interest" description="Disordered" evidence="1">
    <location>
        <begin position="310"/>
        <end position="348"/>
    </location>
</feature>
<keyword evidence="2" id="KW-0255">Endonuclease</keyword>
<evidence type="ECO:0000313" key="2">
    <source>
        <dbReference type="EMBL" id="AGE58853.1"/>
    </source>
</evidence>
<organism evidence="2">
    <name type="scientific">Paramecium bursaria Chlorella virus NYs1</name>
    <dbReference type="NCBI Taxonomy" id="83442"/>
    <lineage>
        <taxon>Viruses</taxon>
        <taxon>Varidnaviria</taxon>
        <taxon>Bamfordvirae</taxon>
        <taxon>Nucleocytoviricota</taxon>
        <taxon>Megaviricetes</taxon>
        <taxon>Algavirales</taxon>
        <taxon>Phycodnaviridae</taxon>
        <taxon>Chlorovirus</taxon>
        <taxon>Chlorovirus newyorkense</taxon>
    </lineage>
</organism>
<name>M1HHR7_9PHYC</name>
<gene>
    <name evidence="2" type="primary">NYs-1_709L</name>
    <name evidence="2" type="ORF">PBCVNYs1_709L</name>
</gene>
<dbReference type="KEGG" id="vg:40525724"/>
<keyword evidence="2" id="KW-0378">Hydrolase</keyword>
<dbReference type="RefSeq" id="YP_009665498.1">
    <property type="nucleotide sequence ID" value="NC_043235.1"/>
</dbReference>
<accession>M1HHR7</accession>
<protein>
    <submittedName>
        <fullName evidence="2">Endonuclease</fullName>
    </submittedName>
</protein>